<sequence length="251" mass="27189">MSQLGPDAVRSALISENDLLADLAQTSDPETPIPTCPGWTLANLTTHVGRGHRWAAAMVADHATDYLDTKAVPDGRPPRDAEGADRWLRDSAQLVLDNVDGTGAGVPIWTFTGPRPAQWWIRRRLHEATVHRADVLLALGHEVTMDHDIAADGLSEWLTLWQTPGRGRSDALLAEGHTVHLHGTDGGEWSIRPAGAMIDWDDNNSDAAVEVSGTALDLLLMMTRRIGTDDPRLTTSGDHAVLSDLLAKTPF</sequence>
<dbReference type="InterPro" id="IPR010872">
    <property type="entry name" value="MDMPI_C-term_domain"/>
</dbReference>
<dbReference type="EMBL" id="VLNY01000008">
    <property type="protein sequence ID" value="KAA0021623.1"/>
    <property type="molecule type" value="Genomic_DNA"/>
</dbReference>
<dbReference type="SUPFAM" id="SSF109854">
    <property type="entry name" value="DinB/YfiT-like putative metalloenzymes"/>
    <property type="match status" value="1"/>
</dbReference>
<dbReference type="Pfam" id="PF07398">
    <property type="entry name" value="MDMPI_C"/>
    <property type="match status" value="1"/>
</dbReference>
<keyword evidence="3" id="KW-0413">Isomerase</keyword>
<dbReference type="GO" id="GO:0005886">
    <property type="term" value="C:plasma membrane"/>
    <property type="evidence" value="ECO:0007669"/>
    <property type="project" value="TreeGrafter"/>
</dbReference>
<dbReference type="InterPro" id="IPR034660">
    <property type="entry name" value="DinB/YfiT-like"/>
</dbReference>
<dbReference type="InterPro" id="IPR024344">
    <property type="entry name" value="MDMPI_metal-binding"/>
</dbReference>
<proteinExistence type="predicted"/>
<dbReference type="PANTHER" id="PTHR40758">
    <property type="entry name" value="CONSERVED PROTEIN"/>
    <property type="match status" value="1"/>
</dbReference>
<dbReference type="AlphaFoldDB" id="A0A5A7SAN7"/>
<dbReference type="Proteomes" id="UP000322244">
    <property type="component" value="Unassembled WGS sequence"/>
</dbReference>
<name>A0A5A7SAN7_9NOCA</name>
<dbReference type="OrthoDB" id="3671213at2"/>
<evidence type="ECO:0000313" key="3">
    <source>
        <dbReference type="EMBL" id="KAA0021623.1"/>
    </source>
</evidence>
<dbReference type="Pfam" id="PF11716">
    <property type="entry name" value="MDMPI_N"/>
    <property type="match status" value="1"/>
</dbReference>
<comment type="caution">
    <text evidence="3">The sequence shown here is derived from an EMBL/GenBank/DDBJ whole genome shotgun (WGS) entry which is preliminary data.</text>
</comment>
<evidence type="ECO:0000259" key="2">
    <source>
        <dbReference type="Pfam" id="PF11716"/>
    </source>
</evidence>
<keyword evidence="4" id="KW-1185">Reference proteome</keyword>
<dbReference type="PANTHER" id="PTHR40758:SF1">
    <property type="entry name" value="CONSERVED PROTEIN"/>
    <property type="match status" value="1"/>
</dbReference>
<reference evidence="3 4" key="1">
    <citation type="submission" date="2019-07" db="EMBL/GenBank/DDBJ databases">
        <title>Rhodococcus cavernicolus sp. nov., isolated from a cave.</title>
        <authorList>
            <person name="Lee S.D."/>
        </authorList>
    </citation>
    <scope>NUCLEOTIDE SEQUENCE [LARGE SCALE GENOMIC DNA]</scope>
    <source>
        <strain evidence="3 4">C1-24</strain>
    </source>
</reference>
<accession>A0A5A7SAN7</accession>
<feature type="domain" description="Mycothiol-dependent maleylpyruvate isomerase metal-binding" evidence="2">
    <location>
        <begin position="18"/>
        <end position="135"/>
    </location>
</feature>
<dbReference type="RefSeq" id="WP_149431490.1">
    <property type="nucleotide sequence ID" value="NZ_VLNY01000008.1"/>
</dbReference>
<dbReference type="InterPro" id="IPR017517">
    <property type="entry name" value="Maleyloyr_isom"/>
</dbReference>
<evidence type="ECO:0000259" key="1">
    <source>
        <dbReference type="Pfam" id="PF07398"/>
    </source>
</evidence>
<keyword evidence="3" id="KW-0670">Pyruvate</keyword>
<dbReference type="GO" id="GO:0046872">
    <property type="term" value="F:metal ion binding"/>
    <property type="evidence" value="ECO:0007669"/>
    <property type="project" value="InterPro"/>
</dbReference>
<dbReference type="NCBIfam" id="TIGR03083">
    <property type="entry name" value="maleylpyruvate isomerase family mycothiol-dependent enzyme"/>
    <property type="match status" value="1"/>
</dbReference>
<feature type="domain" description="MDMPI C-terminal" evidence="1">
    <location>
        <begin position="148"/>
        <end position="242"/>
    </location>
</feature>
<organism evidence="3 4">
    <name type="scientific">Antrihabitans cavernicola</name>
    <dbReference type="NCBI Taxonomy" id="2495913"/>
    <lineage>
        <taxon>Bacteria</taxon>
        <taxon>Bacillati</taxon>
        <taxon>Actinomycetota</taxon>
        <taxon>Actinomycetes</taxon>
        <taxon>Mycobacteriales</taxon>
        <taxon>Nocardiaceae</taxon>
        <taxon>Antrihabitans</taxon>
    </lineage>
</organism>
<gene>
    <name evidence="3" type="ORF">FOY51_17150</name>
</gene>
<evidence type="ECO:0000313" key="4">
    <source>
        <dbReference type="Proteomes" id="UP000322244"/>
    </source>
</evidence>
<dbReference type="GO" id="GO:0016853">
    <property type="term" value="F:isomerase activity"/>
    <property type="evidence" value="ECO:0007669"/>
    <property type="project" value="UniProtKB-KW"/>
</dbReference>
<protein>
    <submittedName>
        <fullName evidence="3">Maleylpyruvate isomerase family mycothiol-dependent enzyme</fullName>
    </submittedName>
</protein>